<accession>A0A401FPV1</accession>
<evidence type="ECO:0000256" key="1">
    <source>
        <dbReference type="ARBA" id="ARBA00022741"/>
    </source>
</evidence>
<dbReference type="Gene3D" id="1.10.8.60">
    <property type="match status" value="1"/>
</dbReference>
<keyword evidence="4" id="KW-0378">Hydrolase</keyword>
<dbReference type="GO" id="GO:0008233">
    <property type="term" value="F:peptidase activity"/>
    <property type="evidence" value="ECO:0007669"/>
    <property type="project" value="UniProtKB-KW"/>
</dbReference>
<evidence type="ECO:0000313" key="4">
    <source>
        <dbReference type="EMBL" id="GAY74384.1"/>
    </source>
</evidence>
<dbReference type="AlphaFoldDB" id="A0A401FPV1"/>
<dbReference type="GO" id="GO:0005524">
    <property type="term" value="F:ATP binding"/>
    <property type="evidence" value="ECO:0007669"/>
    <property type="project" value="UniProtKB-KW"/>
</dbReference>
<evidence type="ECO:0000256" key="2">
    <source>
        <dbReference type="ARBA" id="ARBA00022840"/>
    </source>
</evidence>
<dbReference type="EMBL" id="BEXA01000010">
    <property type="protein sequence ID" value="GAY74384.1"/>
    <property type="molecule type" value="Genomic_DNA"/>
</dbReference>
<evidence type="ECO:0000313" key="5">
    <source>
        <dbReference type="Proteomes" id="UP000286974"/>
    </source>
</evidence>
<dbReference type="InterPro" id="IPR019489">
    <property type="entry name" value="Clp_ATPase_C"/>
</dbReference>
<proteinExistence type="predicted"/>
<dbReference type="GO" id="GO:0006508">
    <property type="term" value="P:proteolysis"/>
    <property type="evidence" value="ECO:0007669"/>
    <property type="project" value="UniProtKB-KW"/>
</dbReference>
<evidence type="ECO:0000259" key="3">
    <source>
        <dbReference type="Pfam" id="PF10431"/>
    </source>
</evidence>
<dbReference type="Proteomes" id="UP000286974">
    <property type="component" value="Unassembled WGS sequence"/>
</dbReference>
<dbReference type="Pfam" id="PF10431">
    <property type="entry name" value="ClpB_D2-small"/>
    <property type="match status" value="1"/>
</dbReference>
<keyword evidence="4" id="KW-0645">Protease</keyword>
<keyword evidence="1" id="KW-0547">Nucleotide-binding</keyword>
<keyword evidence="5" id="KW-1185">Reference proteome</keyword>
<gene>
    <name evidence="4" type="ORF">NBRC111893_2530</name>
</gene>
<organism evidence="4 5">
    <name type="scientific">Lentilactobacillus kosonis</name>
    <dbReference type="NCBI Taxonomy" id="2810561"/>
    <lineage>
        <taxon>Bacteria</taxon>
        <taxon>Bacillati</taxon>
        <taxon>Bacillota</taxon>
        <taxon>Bacilli</taxon>
        <taxon>Lactobacillales</taxon>
        <taxon>Lactobacillaceae</taxon>
        <taxon>Lentilactobacillus</taxon>
    </lineage>
</organism>
<keyword evidence="2 4" id="KW-0067">ATP-binding</keyword>
<sequence>MGARPLRRVIQEEIEDKVADYYIDHSSEAKLLADVIDDQIVISAPDKQAPIKDDSKTSD</sequence>
<name>A0A401FPV1_9LACO</name>
<protein>
    <submittedName>
        <fullName evidence="4">ATP-dependent Clp protease ATP-binding subunit ClpA</fullName>
    </submittedName>
</protein>
<feature type="domain" description="Clp ATPase C-terminal" evidence="3">
    <location>
        <begin position="1"/>
        <end position="28"/>
    </location>
</feature>
<reference evidence="4 5" key="1">
    <citation type="submission" date="2017-11" db="EMBL/GenBank/DDBJ databases">
        <title>Draft Genome Sequence of Lactobacillus curieae NBRC 111893 isolated from Koso, a Japanese sugar-Vegetable Fermented Beverage.</title>
        <authorList>
            <person name="Chiou T.Y."/>
            <person name="Oshima K."/>
            <person name="Suda W."/>
            <person name="Hattori M."/>
            <person name="Takahashi T."/>
        </authorList>
    </citation>
    <scope>NUCLEOTIDE SEQUENCE [LARGE SCALE GENOMIC DNA]</scope>
    <source>
        <strain evidence="4 5">NBRC111893</strain>
    </source>
</reference>
<comment type="caution">
    <text evidence="4">The sequence shown here is derived from an EMBL/GenBank/DDBJ whole genome shotgun (WGS) entry which is preliminary data.</text>
</comment>